<comment type="caution">
    <text evidence="11">Lacks conserved residue(s) required for the propagation of feature annotation.</text>
</comment>
<dbReference type="GO" id="GO:0000009">
    <property type="term" value="F:alpha-1,6-mannosyltransferase activity"/>
    <property type="evidence" value="ECO:0007669"/>
    <property type="project" value="InterPro"/>
</dbReference>
<feature type="transmembrane region" description="Helical" evidence="11">
    <location>
        <begin position="290"/>
        <end position="310"/>
    </location>
</feature>
<dbReference type="Pfam" id="PF04188">
    <property type="entry name" value="Mannosyl_trans2"/>
    <property type="match status" value="1"/>
</dbReference>
<comment type="function">
    <text evidence="11">Mannosyltransferase involved in glycosylphosphatidylinositol-anchor biosynthesis.</text>
</comment>
<reference evidence="12 13" key="3">
    <citation type="journal article" date="2016" name="Sci. Rep.">
        <title>Genome-wide diversity and gene expression profiling of Babesia microti isolates identify polymorphic genes that mediate host-pathogen interactions.</title>
        <authorList>
            <person name="Silva J.C."/>
            <person name="Cornillot E."/>
            <person name="McCracken C."/>
            <person name="Usmani-Brown S."/>
            <person name="Dwivedi A."/>
            <person name="Ifeonu O.O."/>
            <person name="Crabtree J."/>
            <person name="Gotia H.T."/>
            <person name="Virji A.Z."/>
            <person name="Reynes C."/>
            <person name="Colinge J."/>
            <person name="Kumar V."/>
            <person name="Lawres L."/>
            <person name="Pazzi J.E."/>
            <person name="Pablo J.V."/>
            <person name="Hung C."/>
            <person name="Brancato J."/>
            <person name="Kumari P."/>
            <person name="Orvis J."/>
            <person name="Tretina K."/>
            <person name="Chibucos M."/>
            <person name="Ott S."/>
            <person name="Sadzewicz L."/>
            <person name="Sengamalay N."/>
            <person name="Shetty A.C."/>
            <person name="Su Q."/>
            <person name="Tallon L."/>
            <person name="Fraser C.M."/>
            <person name="Frutos R."/>
            <person name="Molina D.M."/>
            <person name="Krause P.J."/>
            <person name="Ben Mamoun C."/>
        </authorList>
    </citation>
    <scope>NUCLEOTIDE SEQUENCE [LARGE SCALE GENOMIC DNA]</scope>
    <source>
        <strain evidence="12 13">RI</strain>
    </source>
</reference>
<reference evidence="12 13" key="2">
    <citation type="journal article" date="2013" name="PLoS ONE">
        <title>Whole genome mapping and re-organization of the nuclear and mitochondrial genomes of Babesia microti isolates.</title>
        <authorList>
            <person name="Cornillot E."/>
            <person name="Dassouli A."/>
            <person name="Garg A."/>
            <person name="Pachikara N."/>
            <person name="Randazzo S."/>
            <person name="Depoix D."/>
            <person name="Carcy B."/>
            <person name="Delbecq S."/>
            <person name="Frutos R."/>
            <person name="Silva J.C."/>
            <person name="Sutton R."/>
            <person name="Krause P.J."/>
            <person name="Mamoun C.B."/>
        </authorList>
    </citation>
    <scope>NUCLEOTIDE SEQUENCE [LARGE SCALE GENOMIC DNA]</scope>
    <source>
        <strain evidence="12 13">RI</strain>
    </source>
</reference>
<evidence type="ECO:0000256" key="2">
    <source>
        <dbReference type="ARBA" id="ARBA00004687"/>
    </source>
</evidence>
<accession>I7I9V5</accession>
<keyword evidence="6 11" id="KW-0808">Transferase</keyword>
<keyword evidence="9 11" id="KW-1133">Transmembrane helix</keyword>
<evidence type="ECO:0000256" key="6">
    <source>
        <dbReference type="ARBA" id="ARBA00022679"/>
    </source>
</evidence>
<proteinExistence type="inferred from homology"/>
<dbReference type="AlphaFoldDB" id="I7I9V5"/>
<keyword evidence="10 11" id="KW-0472">Membrane</keyword>
<reference evidence="12 13" key="1">
    <citation type="journal article" date="2012" name="Nucleic Acids Res.">
        <title>Sequencing of the smallest Apicomplexan genome from the human pathogen Babesia microti.</title>
        <authorList>
            <person name="Cornillot E."/>
            <person name="Hadj-Kaddour K."/>
            <person name="Dassouli A."/>
            <person name="Noel B."/>
            <person name="Ranwez V."/>
            <person name="Vacherie B."/>
            <person name="Augagneur Y."/>
            <person name="Bres V."/>
            <person name="Duclos A."/>
            <person name="Randazzo S."/>
            <person name="Carcy B."/>
            <person name="Debierre-Grockiego F."/>
            <person name="Delbecq S."/>
            <person name="Moubri-Menage K."/>
            <person name="Shams-Eldin H."/>
            <person name="Usmani-Brown S."/>
            <person name="Bringaud F."/>
            <person name="Wincker P."/>
            <person name="Vivares C.P."/>
            <person name="Schwarz R.T."/>
            <person name="Schetters T.P."/>
            <person name="Krause P.J."/>
            <person name="Gorenflot A."/>
            <person name="Berry V."/>
            <person name="Barbe V."/>
            <person name="Ben Mamoun C."/>
        </authorList>
    </citation>
    <scope>NUCLEOTIDE SEQUENCE [LARGE SCALE GENOMIC DNA]</scope>
    <source>
        <strain evidence="12 13">RI</strain>
    </source>
</reference>
<evidence type="ECO:0000256" key="5">
    <source>
        <dbReference type="ARBA" id="ARBA00022676"/>
    </source>
</evidence>
<evidence type="ECO:0000313" key="13">
    <source>
        <dbReference type="Proteomes" id="UP000002899"/>
    </source>
</evidence>
<keyword evidence="13" id="KW-1185">Reference proteome</keyword>
<feature type="transmembrane region" description="Helical" evidence="11">
    <location>
        <begin position="450"/>
        <end position="473"/>
    </location>
</feature>
<sequence length="474" mass="55201">MFLFTYITRLDPTLRVLTKTIALSVILRIYTIAVCSPFTEFFDYWNKTCESLPKTIPKDSSFHHETLIFFNKDEFCRAKNVSPILWALVVPFISFDGERFLKIATDDVTYNFEHNGPFFPGFPSIIRISGDVFQFFYRKFVGSEIPPRIICMAIGGLVVNNIAFVLASLVLYYVVLNFDSGKYKDVAEDTAFWFSLNPSAIHSNSLYTESLFSLSVNLSTLLLIKSESSHNMLKYILEFIAIVLLAFSGTLRSNGIFYLAPLFFYKLRNWGYLEIFCSLSFGFNILIRSIIYWGIAAIEAIIVIIPFVLFETKLYFLFCVFKDGLIYDHDLIRPWCKSTLPFSYSFIQKEYWDVSFLWVLKEPERIHRLGYALPVFIPAIELIISKIRSIKINFSCLKSHEIGYFISFFFTFITFLIYAHCEVFMRQTLSHHIFFIHISMLIKKNTTYSILIKSFFVLYFFIGATLFGLRIGWT</sequence>
<feature type="transmembrane region" description="Helical" evidence="11">
    <location>
        <begin position="369"/>
        <end position="390"/>
    </location>
</feature>
<dbReference type="KEGG" id="bmic:BmR1_04g07545"/>
<dbReference type="RefSeq" id="XP_012650107.1">
    <property type="nucleotide sequence ID" value="XM_012794653.1"/>
</dbReference>
<keyword evidence="8 11" id="KW-0256">Endoplasmic reticulum</keyword>
<dbReference type="PANTHER" id="PTHR12468:SF2">
    <property type="entry name" value="GPI MANNOSYLTRANSFERASE 2"/>
    <property type="match status" value="1"/>
</dbReference>
<keyword evidence="7 11" id="KW-0812">Transmembrane</keyword>
<evidence type="ECO:0000256" key="7">
    <source>
        <dbReference type="ARBA" id="ARBA00022692"/>
    </source>
</evidence>
<evidence type="ECO:0000256" key="9">
    <source>
        <dbReference type="ARBA" id="ARBA00022989"/>
    </source>
</evidence>
<evidence type="ECO:0000256" key="1">
    <source>
        <dbReference type="ARBA" id="ARBA00004477"/>
    </source>
</evidence>
<evidence type="ECO:0000256" key="11">
    <source>
        <dbReference type="RuleBase" id="RU363112"/>
    </source>
</evidence>
<dbReference type="UniPathway" id="UPA00196"/>
<comment type="pathway">
    <text evidence="2 11">Glycolipid biosynthesis; glycosylphosphatidylinositol-anchor biosynthesis.</text>
</comment>
<dbReference type="InterPro" id="IPR007315">
    <property type="entry name" value="PIG-V/Gpi18"/>
</dbReference>
<feature type="transmembrane region" description="Helical" evidence="11">
    <location>
        <begin position="149"/>
        <end position="175"/>
    </location>
</feature>
<dbReference type="GO" id="GO:0031501">
    <property type="term" value="C:mannosyltransferase complex"/>
    <property type="evidence" value="ECO:0007669"/>
    <property type="project" value="TreeGrafter"/>
</dbReference>
<evidence type="ECO:0000256" key="10">
    <source>
        <dbReference type="ARBA" id="ARBA00023136"/>
    </source>
</evidence>
<evidence type="ECO:0000256" key="3">
    <source>
        <dbReference type="ARBA" id="ARBA00008698"/>
    </source>
</evidence>
<dbReference type="GO" id="GO:0005789">
    <property type="term" value="C:endoplasmic reticulum membrane"/>
    <property type="evidence" value="ECO:0007669"/>
    <property type="project" value="UniProtKB-SubCell"/>
</dbReference>
<keyword evidence="4 11" id="KW-0337">GPI-anchor biosynthesis</keyword>
<evidence type="ECO:0000256" key="4">
    <source>
        <dbReference type="ARBA" id="ARBA00022502"/>
    </source>
</evidence>
<dbReference type="VEuPathDB" id="PiroplasmaDB:BmR1_04g07545"/>
<comment type="similarity">
    <text evidence="3 11">Belongs to the PIGV family.</text>
</comment>
<dbReference type="GeneID" id="24426151"/>
<dbReference type="Proteomes" id="UP000002899">
    <property type="component" value="Chromosome IV"/>
</dbReference>
<dbReference type="GO" id="GO:0004376">
    <property type="term" value="F:GPI mannosyltransferase activity"/>
    <property type="evidence" value="ECO:0007669"/>
    <property type="project" value="InterPro"/>
</dbReference>
<organism evidence="12 13">
    <name type="scientific">Babesia microti (strain RI)</name>
    <dbReference type="NCBI Taxonomy" id="1133968"/>
    <lineage>
        <taxon>Eukaryota</taxon>
        <taxon>Sar</taxon>
        <taxon>Alveolata</taxon>
        <taxon>Apicomplexa</taxon>
        <taxon>Aconoidasida</taxon>
        <taxon>Piroplasmida</taxon>
        <taxon>Babesiidae</taxon>
        <taxon>Babesia</taxon>
    </lineage>
</organism>
<dbReference type="OrthoDB" id="10252502at2759"/>
<dbReference type="EMBL" id="LN871599">
    <property type="protein sequence ID" value="CCF75699.1"/>
    <property type="molecule type" value="Genomic_DNA"/>
</dbReference>
<feature type="transmembrane region" description="Helical" evidence="11">
    <location>
        <begin position="402"/>
        <end position="421"/>
    </location>
</feature>
<dbReference type="GO" id="GO:0006506">
    <property type="term" value="P:GPI anchor biosynthetic process"/>
    <property type="evidence" value="ECO:0007669"/>
    <property type="project" value="UniProtKB-UniPathway"/>
</dbReference>
<evidence type="ECO:0000313" key="12">
    <source>
        <dbReference type="EMBL" id="CCF75699.1"/>
    </source>
</evidence>
<protein>
    <recommendedName>
        <fullName evidence="11">GPI mannosyltransferase 2</fullName>
        <ecNumber evidence="11">2.4.1.-</ecNumber>
    </recommendedName>
</protein>
<feature type="transmembrane region" description="Helical" evidence="11">
    <location>
        <begin position="236"/>
        <end position="260"/>
    </location>
</feature>
<name>I7I9V5_BABMR</name>
<dbReference type="PANTHER" id="PTHR12468">
    <property type="entry name" value="GPI MANNOSYLTRANSFERASE 2"/>
    <property type="match status" value="1"/>
</dbReference>
<comment type="subcellular location">
    <subcellularLocation>
        <location evidence="1 11">Endoplasmic reticulum membrane</location>
        <topology evidence="1 11">Multi-pass membrane protein</topology>
    </subcellularLocation>
</comment>
<dbReference type="EC" id="2.4.1.-" evidence="11"/>
<evidence type="ECO:0000256" key="8">
    <source>
        <dbReference type="ARBA" id="ARBA00022824"/>
    </source>
</evidence>
<keyword evidence="5 11" id="KW-0328">Glycosyltransferase</keyword>